<proteinExistence type="predicted"/>
<evidence type="ECO:0000313" key="2">
    <source>
        <dbReference type="EMBL" id="CAD8624817.1"/>
    </source>
</evidence>
<protein>
    <submittedName>
        <fullName evidence="2">Uncharacterized protein</fullName>
    </submittedName>
</protein>
<feature type="region of interest" description="Disordered" evidence="1">
    <location>
        <begin position="127"/>
        <end position="149"/>
    </location>
</feature>
<dbReference type="EMBL" id="HBEZ01004487">
    <property type="protein sequence ID" value="CAD8624817.1"/>
    <property type="molecule type" value="Transcribed_RNA"/>
</dbReference>
<dbReference type="AlphaFoldDB" id="A0A7S0LWP2"/>
<reference evidence="2" key="1">
    <citation type="submission" date="2021-01" db="EMBL/GenBank/DDBJ databases">
        <authorList>
            <person name="Corre E."/>
            <person name="Pelletier E."/>
            <person name="Niang G."/>
            <person name="Scheremetjew M."/>
            <person name="Finn R."/>
            <person name="Kale V."/>
            <person name="Holt S."/>
            <person name="Cochrane G."/>
            <person name="Meng A."/>
            <person name="Brown T."/>
            <person name="Cohen L."/>
        </authorList>
    </citation>
    <scope>NUCLEOTIDE SEQUENCE</scope>
    <source>
        <strain evidence="2">CCAP979/52</strain>
    </source>
</reference>
<name>A0A7S0LWP2_9CRYP</name>
<feature type="region of interest" description="Disordered" evidence="1">
    <location>
        <begin position="58"/>
        <end position="89"/>
    </location>
</feature>
<feature type="compositionally biased region" description="Low complexity" evidence="1">
    <location>
        <begin position="128"/>
        <end position="139"/>
    </location>
</feature>
<evidence type="ECO:0000256" key="1">
    <source>
        <dbReference type="SAM" id="MobiDB-lite"/>
    </source>
</evidence>
<sequence>MLAASSDASDAAVAPLRLDEQIFLAQLVFRAVRLNDAFQAAAASLLLAHGTLSNAIELPPPSPNDFQLQRRKSSKSRLERQSSSDLSLQHLPSASDECTLSALDSRNSGAMLSAKLVTPVMTAYQGMSSRRSSLQPSGSFRGGKGSSSQPISSSAASAIFKCHFAEGDGDVEVHYAPIKTFARMLEKVEEYAKEGSVWPLSANILDPVRLSIVCSGPAQILQVAQWFIEAEPHYALQVCRVKNKFGVPEEALIGGYRDLMLSVVFTGADGLRIIGEIQIQDRTLHELKLKMHKLYRVRRAQRASRI</sequence>
<gene>
    <name evidence="2" type="ORF">CCUR1050_LOCUS2493</name>
</gene>
<accession>A0A7S0LWP2</accession>
<organism evidence="2">
    <name type="scientific">Cryptomonas curvata</name>
    <dbReference type="NCBI Taxonomy" id="233186"/>
    <lineage>
        <taxon>Eukaryota</taxon>
        <taxon>Cryptophyceae</taxon>
        <taxon>Cryptomonadales</taxon>
        <taxon>Cryptomonadaceae</taxon>
        <taxon>Cryptomonas</taxon>
    </lineage>
</organism>